<protein>
    <submittedName>
        <fullName evidence="2">Uncharacterized protein</fullName>
    </submittedName>
</protein>
<reference evidence="3" key="1">
    <citation type="journal article" date="2012" name="BMC Genomics">
        <title>Genome sequence of the necrotrophic fungus Penicillium digitatum, the main postharvest pathogen of citrus.</title>
        <authorList>
            <person name="Marcet-Houben M."/>
            <person name="Ballester A.-R."/>
            <person name="de la Fuente B."/>
            <person name="Harries E."/>
            <person name="Marcos J.F."/>
            <person name="Gonzalez-Candelas L."/>
            <person name="Gabaldon T."/>
        </authorList>
    </citation>
    <scope>NUCLEOTIDE SEQUENCE [LARGE SCALE GENOMIC DNA]</scope>
    <source>
        <strain evidence="3">PHI26 / CECT 20796</strain>
    </source>
</reference>
<gene>
    <name evidence="2" type="ORF">PDIG_74130</name>
</gene>
<dbReference type="EMBL" id="AKCT01000266">
    <property type="protein sequence ID" value="EKV07139.1"/>
    <property type="molecule type" value="Genomic_DNA"/>
</dbReference>
<dbReference type="OrthoDB" id="10582756at2759"/>
<proteinExistence type="predicted"/>
<dbReference type="Proteomes" id="UP000009882">
    <property type="component" value="Unassembled WGS sequence"/>
</dbReference>
<evidence type="ECO:0000313" key="3">
    <source>
        <dbReference type="Proteomes" id="UP000009882"/>
    </source>
</evidence>
<evidence type="ECO:0000256" key="1">
    <source>
        <dbReference type="SAM" id="Phobius"/>
    </source>
</evidence>
<keyword evidence="1" id="KW-1133">Transmembrane helix</keyword>
<accession>K9FD15</accession>
<dbReference type="InParanoid" id="K9FD15"/>
<evidence type="ECO:0000313" key="2">
    <source>
        <dbReference type="EMBL" id="EKV07139.1"/>
    </source>
</evidence>
<keyword evidence="1" id="KW-0472">Membrane</keyword>
<organism evidence="2 3">
    <name type="scientific">Penicillium digitatum (strain PHI26 / CECT 20796)</name>
    <name type="common">Green mold</name>
    <dbReference type="NCBI Taxonomy" id="1170229"/>
    <lineage>
        <taxon>Eukaryota</taxon>
        <taxon>Fungi</taxon>
        <taxon>Dikarya</taxon>
        <taxon>Ascomycota</taxon>
        <taxon>Pezizomycotina</taxon>
        <taxon>Eurotiomycetes</taxon>
        <taxon>Eurotiomycetidae</taxon>
        <taxon>Eurotiales</taxon>
        <taxon>Aspergillaceae</taxon>
        <taxon>Penicillium</taxon>
    </lineage>
</organism>
<name>K9FD15_PEND2</name>
<dbReference type="HOGENOM" id="CLU_1750320_0_0_1"/>
<dbReference type="AlphaFoldDB" id="K9FD15"/>
<feature type="transmembrane region" description="Helical" evidence="1">
    <location>
        <begin position="119"/>
        <end position="136"/>
    </location>
</feature>
<sequence>MGGGKLASAAGINYLVGDGGGRDILFIRGDSTVLQERIMSQARKGSQSQWIDNCSLNRAQRNRNGRHKKKKRTALRNKILGYLPVISLRHLLGRDFFLFEACFSDEFIRTNPFNCFQHSLFSLLSSLIFFCLFFLGNDHSNRRMQLALL</sequence>
<keyword evidence="3" id="KW-1185">Reference proteome</keyword>
<comment type="caution">
    <text evidence="2">The sequence shown here is derived from an EMBL/GenBank/DDBJ whole genome shotgun (WGS) entry which is preliminary data.</text>
</comment>
<keyword evidence="1" id="KW-0812">Transmembrane</keyword>